<gene>
    <name evidence="1" type="ORF">Mgra_00000285</name>
</gene>
<reference evidence="1" key="1">
    <citation type="journal article" date="2020" name="Ecol. Evol.">
        <title>Genome structure and content of the rice root-knot nematode (Meloidogyne graminicola).</title>
        <authorList>
            <person name="Phan N.T."/>
            <person name="Danchin E.G.J."/>
            <person name="Klopp C."/>
            <person name="Perfus-Barbeoch L."/>
            <person name="Kozlowski D.K."/>
            <person name="Koutsovoulos G.D."/>
            <person name="Lopez-Roques C."/>
            <person name="Bouchez O."/>
            <person name="Zahm M."/>
            <person name="Besnard G."/>
            <person name="Bellafiore S."/>
        </authorList>
    </citation>
    <scope>NUCLEOTIDE SEQUENCE</scope>
    <source>
        <strain evidence="1">VN-18</strain>
    </source>
</reference>
<keyword evidence="2" id="KW-1185">Reference proteome</keyword>
<evidence type="ECO:0000313" key="2">
    <source>
        <dbReference type="Proteomes" id="UP000605970"/>
    </source>
</evidence>
<dbReference type="Proteomes" id="UP000605970">
    <property type="component" value="Unassembled WGS sequence"/>
</dbReference>
<evidence type="ECO:0000313" key="1">
    <source>
        <dbReference type="EMBL" id="KAF7640464.1"/>
    </source>
</evidence>
<protein>
    <submittedName>
        <fullName evidence="1">Uncharacterized protein</fullName>
    </submittedName>
</protein>
<comment type="caution">
    <text evidence="1">The sequence shown here is derived from an EMBL/GenBank/DDBJ whole genome shotgun (WGS) entry which is preliminary data.</text>
</comment>
<sequence>MSSPNNFLPEATDNGGTHLAPVMQELLQRFDKLTFQDDVQQLQTVKEEEDETSNEQLLKGNIAAKHEVALANVKAQQKDLVDFFEWINPSEGWTTISSGNLSTGIAATPSTTLSSDYCSSVYVSSIDGDYFGDTTSSIWEFDLCRSRSAPARLFMYDGQIEVSSQSEVQSLEALEISSCGESLQAEDDDAEYFDLLEVYNTIPSVKSVMKTKKSSPRVKSECNGLAVLNFISDSYFNEDSSKDSEWLYDPWTTSPTYMMDWNEGAMADLSYFTSGYVDAQSMISKRSGSTASSISMESKDAILKAIRGKFIPPFNVVQKQVRDLAFKANNMKDFLGLIPEHYLDSVFFDYKMLVSEKMMN</sequence>
<accession>A0A8T0A2V1</accession>
<dbReference type="AlphaFoldDB" id="A0A8T0A2V1"/>
<dbReference type="EMBL" id="JABEBT010000001">
    <property type="protein sequence ID" value="KAF7640464.1"/>
    <property type="molecule type" value="Genomic_DNA"/>
</dbReference>
<proteinExistence type="predicted"/>
<name>A0A8T0A2V1_9BILA</name>
<organism evidence="1 2">
    <name type="scientific">Meloidogyne graminicola</name>
    <dbReference type="NCBI Taxonomy" id="189291"/>
    <lineage>
        <taxon>Eukaryota</taxon>
        <taxon>Metazoa</taxon>
        <taxon>Ecdysozoa</taxon>
        <taxon>Nematoda</taxon>
        <taxon>Chromadorea</taxon>
        <taxon>Rhabditida</taxon>
        <taxon>Tylenchina</taxon>
        <taxon>Tylenchomorpha</taxon>
        <taxon>Tylenchoidea</taxon>
        <taxon>Meloidogynidae</taxon>
        <taxon>Meloidogyninae</taxon>
        <taxon>Meloidogyne</taxon>
    </lineage>
</organism>